<dbReference type="EMBL" id="JAVIIV010000006">
    <property type="protein sequence ID" value="MDX8486024.1"/>
    <property type="molecule type" value="Genomic_DNA"/>
</dbReference>
<keyword evidence="1" id="KW-0812">Transmembrane</keyword>
<proteinExistence type="predicted"/>
<name>A0ABU4YJB7_9HYPH</name>
<dbReference type="Proteomes" id="UP001280156">
    <property type="component" value="Unassembled WGS sequence"/>
</dbReference>
<keyword evidence="1" id="KW-0472">Membrane</keyword>
<evidence type="ECO:0000313" key="2">
    <source>
        <dbReference type="EMBL" id="MDX8486024.1"/>
    </source>
</evidence>
<evidence type="ECO:0000256" key="1">
    <source>
        <dbReference type="SAM" id="Phobius"/>
    </source>
</evidence>
<accession>A0ABU4YJB7</accession>
<reference evidence="2 3" key="1">
    <citation type="submission" date="2023-08" db="EMBL/GenBank/DDBJ databases">
        <title>Implementing the SeqCode for naming new Mesorhizobium species isolated from Vachellia karroo root nodules.</title>
        <authorList>
            <person name="Van Lill M."/>
        </authorList>
    </citation>
    <scope>NUCLEOTIDE SEQUENCE [LARGE SCALE GENOMIC DNA]</scope>
    <source>
        <strain evidence="2 3">VK2B</strain>
    </source>
</reference>
<protein>
    <submittedName>
        <fullName evidence="2">Uncharacterized protein</fullName>
    </submittedName>
</protein>
<organism evidence="2 3">
    <name type="scientific">Mesorhizobium humile</name>
    <dbReference type="NCBI Taxonomy" id="3072313"/>
    <lineage>
        <taxon>Bacteria</taxon>
        <taxon>Pseudomonadati</taxon>
        <taxon>Pseudomonadota</taxon>
        <taxon>Alphaproteobacteria</taxon>
        <taxon>Hyphomicrobiales</taxon>
        <taxon>Phyllobacteriaceae</taxon>
        <taxon>Mesorhizobium</taxon>
    </lineage>
</organism>
<sequence>MAKAHRHPEVRDVQPGVLLAFSGGLLLFIALATIGVKLAFNTAPTWLPVPGNTSPESPGLQTAPNQDLISFRAEEDRQLKMLGWIDRDAGIARMPIDDAMWAIVSNGLPDWSQQRSVSSGGDDCGLVTAAVPRAPQSQNCRGQSGAGR</sequence>
<keyword evidence="3" id="KW-1185">Reference proteome</keyword>
<keyword evidence="1" id="KW-1133">Transmembrane helix</keyword>
<dbReference type="RefSeq" id="WP_320293640.1">
    <property type="nucleotide sequence ID" value="NZ_JAVIIU010000001.1"/>
</dbReference>
<comment type="caution">
    <text evidence="2">The sequence shown here is derived from an EMBL/GenBank/DDBJ whole genome shotgun (WGS) entry which is preliminary data.</text>
</comment>
<feature type="transmembrane region" description="Helical" evidence="1">
    <location>
        <begin position="17"/>
        <end position="40"/>
    </location>
</feature>
<gene>
    <name evidence="2" type="ORF">RFM52_12525</name>
</gene>
<evidence type="ECO:0000313" key="3">
    <source>
        <dbReference type="Proteomes" id="UP001280156"/>
    </source>
</evidence>